<dbReference type="Proteomes" id="UP000198771">
    <property type="component" value="Unassembled WGS sequence"/>
</dbReference>
<sequence>MGSHMKKLYGTIRPSRVIFLKYYMLGMACLALYGIGIFLLLFLEFLRCYERYSINDENMVIEKGILSKKRQAFKIADIKSVHIEQNWIERLLRVGALWISIGNASGHQIVLKGIRNPVFVYDQLSKQ</sequence>
<proteinExistence type="predicted"/>
<feature type="transmembrane region" description="Helical" evidence="1">
    <location>
        <begin position="20"/>
        <end position="43"/>
    </location>
</feature>
<keyword evidence="1" id="KW-0472">Membrane</keyword>
<accession>A0A1G6DE51</accession>
<keyword evidence="1" id="KW-1133">Transmembrane helix</keyword>
<dbReference type="AlphaFoldDB" id="A0A1G6DE51"/>
<feature type="domain" description="YdbS-like PH" evidence="2">
    <location>
        <begin position="51"/>
        <end position="124"/>
    </location>
</feature>
<evidence type="ECO:0000256" key="1">
    <source>
        <dbReference type="SAM" id="Phobius"/>
    </source>
</evidence>
<dbReference type="PANTHER" id="PTHR37938:SF1">
    <property type="entry name" value="BLL0215 PROTEIN"/>
    <property type="match status" value="1"/>
</dbReference>
<dbReference type="InterPro" id="IPR005182">
    <property type="entry name" value="YdbS-like_PH"/>
</dbReference>
<organism evidence="3 4">
    <name type="scientific">Desulfonatronum thiosulfatophilum</name>
    <dbReference type="NCBI Taxonomy" id="617002"/>
    <lineage>
        <taxon>Bacteria</taxon>
        <taxon>Pseudomonadati</taxon>
        <taxon>Thermodesulfobacteriota</taxon>
        <taxon>Desulfovibrionia</taxon>
        <taxon>Desulfovibrionales</taxon>
        <taxon>Desulfonatronaceae</taxon>
        <taxon>Desulfonatronum</taxon>
    </lineage>
</organism>
<evidence type="ECO:0000313" key="4">
    <source>
        <dbReference type="Proteomes" id="UP000198771"/>
    </source>
</evidence>
<protein>
    <submittedName>
        <fullName evidence="3">PH domain-containing protein</fullName>
    </submittedName>
</protein>
<dbReference type="Pfam" id="PF03703">
    <property type="entry name" value="bPH_2"/>
    <property type="match status" value="1"/>
</dbReference>
<evidence type="ECO:0000259" key="2">
    <source>
        <dbReference type="Pfam" id="PF03703"/>
    </source>
</evidence>
<keyword evidence="4" id="KW-1185">Reference proteome</keyword>
<dbReference type="PANTHER" id="PTHR37938">
    <property type="entry name" value="BLL0215 PROTEIN"/>
    <property type="match status" value="1"/>
</dbReference>
<gene>
    <name evidence="3" type="ORF">SAMN05660653_02100</name>
</gene>
<dbReference type="STRING" id="617002.SAMN05660653_02100"/>
<dbReference type="EMBL" id="FMXO01000011">
    <property type="protein sequence ID" value="SDB43408.1"/>
    <property type="molecule type" value="Genomic_DNA"/>
</dbReference>
<name>A0A1G6DE51_9BACT</name>
<reference evidence="3 4" key="1">
    <citation type="submission" date="2016-10" db="EMBL/GenBank/DDBJ databases">
        <authorList>
            <person name="de Groot N.N."/>
        </authorList>
    </citation>
    <scope>NUCLEOTIDE SEQUENCE [LARGE SCALE GENOMIC DNA]</scope>
    <source>
        <strain evidence="3 4">ASO4-2</strain>
    </source>
</reference>
<keyword evidence="1" id="KW-0812">Transmembrane</keyword>
<evidence type="ECO:0000313" key="3">
    <source>
        <dbReference type="EMBL" id="SDB43408.1"/>
    </source>
</evidence>